<feature type="transmembrane region" description="Helical" evidence="5">
    <location>
        <begin position="66"/>
        <end position="84"/>
    </location>
</feature>
<dbReference type="InterPro" id="IPR003689">
    <property type="entry name" value="ZIP"/>
</dbReference>
<evidence type="ECO:0000313" key="7">
    <source>
        <dbReference type="Proteomes" id="UP000176186"/>
    </source>
</evidence>
<evidence type="ECO:0000256" key="3">
    <source>
        <dbReference type="ARBA" id="ARBA00022989"/>
    </source>
</evidence>
<reference evidence="6 7" key="1">
    <citation type="journal article" date="2016" name="Nat. Commun.">
        <title>Thousands of microbial genomes shed light on interconnected biogeochemical processes in an aquifer system.</title>
        <authorList>
            <person name="Anantharaman K."/>
            <person name="Brown C.T."/>
            <person name="Hug L.A."/>
            <person name="Sharon I."/>
            <person name="Castelle C.J."/>
            <person name="Probst A.J."/>
            <person name="Thomas B.C."/>
            <person name="Singh A."/>
            <person name="Wilkins M.J."/>
            <person name="Karaoz U."/>
            <person name="Brodie E.L."/>
            <person name="Williams K.H."/>
            <person name="Hubbard S.S."/>
            <person name="Banfield J.F."/>
        </authorList>
    </citation>
    <scope>NUCLEOTIDE SEQUENCE [LARGE SCALE GENOMIC DNA]</scope>
</reference>
<name>A0A1F6BFU3_9BACT</name>
<dbReference type="STRING" id="1798401.A2363_03145"/>
<keyword evidence="4 5" id="KW-0472">Membrane</keyword>
<comment type="subcellular location">
    <subcellularLocation>
        <location evidence="1">Membrane</location>
        <topology evidence="1">Multi-pass membrane protein</topology>
    </subcellularLocation>
</comment>
<gene>
    <name evidence="6" type="ORF">A2363_03145</name>
</gene>
<evidence type="ECO:0008006" key="8">
    <source>
        <dbReference type="Google" id="ProtNLM"/>
    </source>
</evidence>
<evidence type="ECO:0000256" key="2">
    <source>
        <dbReference type="ARBA" id="ARBA00022692"/>
    </source>
</evidence>
<dbReference type="GO" id="GO:0046873">
    <property type="term" value="F:metal ion transmembrane transporter activity"/>
    <property type="evidence" value="ECO:0007669"/>
    <property type="project" value="InterPro"/>
</dbReference>
<organism evidence="6 7">
    <name type="scientific">Candidatus Gottesmanbacteria bacterium RIFOXYB1_FULL_47_11</name>
    <dbReference type="NCBI Taxonomy" id="1798401"/>
    <lineage>
        <taxon>Bacteria</taxon>
        <taxon>Candidatus Gottesmaniibacteriota</taxon>
    </lineage>
</organism>
<keyword evidence="2 5" id="KW-0812">Transmembrane</keyword>
<dbReference type="PANTHER" id="PTHR16950">
    <property type="entry name" value="ZINC TRANSPORTER SLC39A7 HISTIDINE-RICH MEMBRANE PROTEIN KE4"/>
    <property type="match status" value="1"/>
</dbReference>
<dbReference type="GO" id="GO:0016020">
    <property type="term" value="C:membrane"/>
    <property type="evidence" value="ECO:0007669"/>
    <property type="project" value="UniProtKB-SubCell"/>
</dbReference>
<feature type="transmembrane region" description="Helical" evidence="5">
    <location>
        <begin position="192"/>
        <end position="210"/>
    </location>
</feature>
<protein>
    <recommendedName>
        <fullName evidence="8">ZIP family metal transporter</fullName>
    </recommendedName>
</protein>
<dbReference type="Proteomes" id="UP000176186">
    <property type="component" value="Unassembled WGS sequence"/>
</dbReference>
<dbReference type="EMBL" id="MFKE01000007">
    <property type="protein sequence ID" value="OGG35738.1"/>
    <property type="molecule type" value="Genomic_DNA"/>
</dbReference>
<evidence type="ECO:0000256" key="1">
    <source>
        <dbReference type="ARBA" id="ARBA00004141"/>
    </source>
</evidence>
<feature type="transmembrane region" description="Helical" evidence="5">
    <location>
        <begin position="36"/>
        <end position="54"/>
    </location>
</feature>
<proteinExistence type="predicted"/>
<feature type="transmembrane region" description="Helical" evidence="5">
    <location>
        <begin position="166"/>
        <end position="186"/>
    </location>
</feature>
<accession>A0A1F6BFU3</accession>
<evidence type="ECO:0000313" key="6">
    <source>
        <dbReference type="EMBL" id="OGG35738.1"/>
    </source>
</evidence>
<comment type="caution">
    <text evidence="6">The sequence shown here is derived from an EMBL/GenBank/DDBJ whole genome shotgun (WGS) entry which is preliminary data.</text>
</comment>
<feature type="transmembrane region" description="Helical" evidence="5">
    <location>
        <begin position="222"/>
        <end position="243"/>
    </location>
</feature>
<sequence length="249" mass="27545">MVFLYALLAVTTVSLLSLLGAIFITLQRNIINAMTTYLLAFSSGILFGTTFFDLFPEGYGELGEHFYIWVIVGFVVFFILEKLIHWHAHIEELDNSKSSKKHIAYLSLIGDGIHNFLDGAIIGVTFLTSVPLGIATTIAVIAHEIPHELGDFFLLIYSGLTNKKAIFYNFLSALTAIIGTLVVFIFSKNVLVVAPYLIGFAAGNFLYIAASDIIPELHAKRNPIVSLAQTLFLIFGVVIMYMISHYLAE</sequence>
<dbReference type="AlphaFoldDB" id="A0A1F6BFU3"/>
<dbReference type="Pfam" id="PF02535">
    <property type="entry name" value="Zip"/>
    <property type="match status" value="1"/>
</dbReference>
<feature type="transmembrane region" description="Helical" evidence="5">
    <location>
        <begin position="6"/>
        <end position="24"/>
    </location>
</feature>
<keyword evidence="3 5" id="KW-1133">Transmembrane helix</keyword>
<evidence type="ECO:0000256" key="5">
    <source>
        <dbReference type="SAM" id="Phobius"/>
    </source>
</evidence>
<evidence type="ECO:0000256" key="4">
    <source>
        <dbReference type="ARBA" id="ARBA00023136"/>
    </source>
</evidence>
<dbReference type="PANTHER" id="PTHR16950:SF16">
    <property type="entry name" value="ZINC TRANSPORTER ZIP13"/>
    <property type="match status" value="1"/>
</dbReference>